<feature type="region of interest" description="Disordered" evidence="1">
    <location>
        <begin position="401"/>
        <end position="432"/>
    </location>
</feature>
<keyword evidence="4" id="KW-1185">Reference proteome</keyword>
<gene>
    <name evidence="3" type="ORF">TWF696_006048</name>
</gene>
<feature type="compositionally biased region" description="Basic residues" evidence="1">
    <location>
        <begin position="337"/>
        <end position="347"/>
    </location>
</feature>
<reference evidence="3 4" key="1">
    <citation type="submission" date="2019-10" db="EMBL/GenBank/DDBJ databases">
        <authorList>
            <person name="Palmer J.M."/>
        </authorList>
    </citation>
    <scope>NUCLEOTIDE SEQUENCE [LARGE SCALE GENOMIC DNA]</scope>
    <source>
        <strain evidence="3 4">TWF696</strain>
    </source>
</reference>
<protein>
    <recommendedName>
        <fullName evidence="2">Wings apart-like protein C-terminal domain-containing protein</fullName>
    </recommendedName>
</protein>
<feature type="region of interest" description="Disordered" evidence="1">
    <location>
        <begin position="330"/>
        <end position="365"/>
    </location>
</feature>
<evidence type="ECO:0000259" key="2">
    <source>
        <dbReference type="Pfam" id="PF07814"/>
    </source>
</evidence>
<feature type="domain" description="Wings apart-like protein C-terminal" evidence="2">
    <location>
        <begin position="505"/>
        <end position="856"/>
    </location>
</feature>
<comment type="caution">
    <text evidence="3">The sequence shown here is derived from an EMBL/GenBank/DDBJ whole genome shotgun (WGS) entry which is preliminary data.</text>
</comment>
<feature type="compositionally biased region" description="Low complexity" evidence="1">
    <location>
        <begin position="458"/>
        <end position="467"/>
    </location>
</feature>
<dbReference type="EMBL" id="JAVHNQ010000004">
    <property type="protein sequence ID" value="KAK6349773.1"/>
    <property type="molecule type" value="Genomic_DNA"/>
</dbReference>
<name>A0AAV9UYB4_9PEZI</name>
<proteinExistence type="predicted"/>
<feature type="region of interest" description="Disordered" evidence="1">
    <location>
        <begin position="458"/>
        <end position="511"/>
    </location>
</feature>
<feature type="compositionally biased region" description="Polar residues" evidence="1">
    <location>
        <begin position="118"/>
        <end position="128"/>
    </location>
</feature>
<evidence type="ECO:0000313" key="3">
    <source>
        <dbReference type="EMBL" id="KAK6349773.1"/>
    </source>
</evidence>
<feature type="compositionally biased region" description="Basic and acidic residues" evidence="1">
    <location>
        <begin position="227"/>
        <end position="242"/>
    </location>
</feature>
<dbReference type="Proteomes" id="UP001375240">
    <property type="component" value="Unassembled WGS sequence"/>
</dbReference>
<feature type="region of interest" description="Disordered" evidence="1">
    <location>
        <begin position="26"/>
        <end position="257"/>
    </location>
</feature>
<feature type="compositionally biased region" description="Basic and acidic residues" evidence="1">
    <location>
        <begin position="483"/>
        <end position="493"/>
    </location>
</feature>
<dbReference type="AlphaFoldDB" id="A0AAV9UYB4"/>
<dbReference type="InterPro" id="IPR011989">
    <property type="entry name" value="ARM-like"/>
</dbReference>
<accession>A0AAV9UYB4</accession>
<dbReference type="InterPro" id="IPR022771">
    <property type="entry name" value="WAPL_C"/>
</dbReference>
<organism evidence="3 4">
    <name type="scientific">Orbilia brochopaga</name>
    <dbReference type="NCBI Taxonomy" id="3140254"/>
    <lineage>
        <taxon>Eukaryota</taxon>
        <taxon>Fungi</taxon>
        <taxon>Dikarya</taxon>
        <taxon>Ascomycota</taxon>
        <taxon>Pezizomycotina</taxon>
        <taxon>Orbiliomycetes</taxon>
        <taxon>Orbiliales</taxon>
        <taxon>Orbiliaceae</taxon>
        <taxon>Orbilia</taxon>
    </lineage>
</organism>
<dbReference type="Pfam" id="PF07814">
    <property type="entry name" value="WAPL"/>
    <property type="match status" value="1"/>
</dbReference>
<sequence>MRQRKSYGGSRHSAALKDEYNDVFKSRAMEKKGGQGKRLSDSAPVAESHQQQLPQPKINKSRDVPKPKTNGVIKFAGDTRPQKSQKADIFDLDTSSNEDEDSPDPVVVVPPKLRKSPTKQSNGITNGHVTKAPEKKISKVFDLPDDDSDDEIRTVTAKRRLNAAQKSSKPAPQDAKKKSPKRKSRSSSDSESDYRIGGAMKKNKPSKAVVEKRKRNQANNDDDDDDIFAKRKDRTTAKDTAPKKQVNGKPKVATARPIAAIKKTQKASKSPDVEMIPAEPVYDHAVDISYAPMSSPKVEKRKLPSLTKEPSTVEMPSILTELIESRVAEIEEQQPAKKLKRPAKRQKREQSIEEVQPLDVRNGEDVMVTGSTRSKEEESQSQIQAAMFSAEYGVRTTRSKFRNEAAAKKSYGVAQRTMRQPVTEEEQREDQKLEIHRSLENAAIKEYQKQQAEKKQLAAAAAAAESSKGGKKAGEKQGTGKGKGKEKDGGKFEMDDDDDGPKVMSRHALLQKGRHQRVLNEIDALMEDADKENPTRRSSILDIAHRMSNNTDNGKEFVQKFRLNSYDSKLLKNLDKEEDELTRIGYGWIIFILLNEELYSGRAIGLMLENGGFKMLNTMLTSDADLDDIARGSALKYGFQIALVTGKLRTRLLQCRFIRDDVPGPFSQRYVALMILNTMLKSVSKAEGRRLILEQFDPRQFVEILSPLTRLVSPPPPPQLTGLFLPISILSHYSQSAHIYKPLTELIEPGHLAVLSNTLPTVLEWQVFDSTEDADRVKNFQAAVLKLCIDRTNDDPETCTYVADYRHGLKLITETCVTKFKMFVVATDPEKDLSRDLDILVLTGILLGNILEFSETARKLLRVQKSGQATLIRSLMEVFSERHDRLGLAESVEETHLNVAFGYLTVALAHACKNDEVRRELRSHLQGTLGPLIAAVTDFKVQNKTLEDTELAASQEFGEEASLVVSYTDRLEDILRELRAY</sequence>
<evidence type="ECO:0000313" key="4">
    <source>
        <dbReference type="Proteomes" id="UP001375240"/>
    </source>
</evidence>
<evidence type="ECO:0000256" key="1">
    <source>
        <dbReference type="SAM" id="MobiDB-lite"/>
    </source>
</evidence>
<dbReference type="Gene3D" id="1.25.10.10">
    <property type="entry name" value="Leucine-rich Repeat Variant"/>
    <property type="match status" value="2"/>
</dbReference>